<dbReference type="GO" id="GO:0003700">
    <property type="term" value="F:DNA-binding transcription factor activity"/>
    <property type="evidence" value="ECO:0007669"/>
    <property type="project" value="InterPro"/>
</dbReference>
<name>A0A0B4DR91_9CAUL</name>
<dbReference type="CDD" id="cd04785">
    <property type="entry name" value="HTH_CadR-PbrR-like"/>
    <property type="match status" value="1"/>
</dbReference>
<evidence type="ECO:0000256" key="3">
    <source>
        <dbReference type="ARBA" id="ARBA00023163"/>
    </source>
</evidence>
<dbReference type="GO" id="GO:0003677">
    <property type="term" value="F:DNA binding"/>
    <property type="evidence" value="ECO:0007669"/>
    <property type="project" value="UniProtKB-KW"/>
</dbReference>
<sequence>MKPIGRLSAETGVKVPTIRFYEKIGLLPEPPRTESDRRLYDDKATRRLGFIRHARQLGFEIEDIRALLALADEPDQPCDQANLIAERQLAAVEARIAGLEALRVELSRIQAATCTGGRVSECRVIEALGDHGACGASHPDPARLAV</sequence>
<dbReference type="Gene3D" id="1.10.1660.10">
    <property type="match status" value="1"/>
</dbReference>
<dbReference type="AlphaFoldDB" id="A0A0B4DR91"/>
<accession>A0A0B4DR91</accession>
<evidence type="ECO:0000313" key="5">
    <source>
        <dbReference type="EMBL" id="KIC56768.1"/>
    </source>
</evidence>
<dbReference type="Proteomes" id="UP000031166">
    <property type="component" value="Unassembled WGS sequence"/>
</dbReference>
<dbReference type="PROSITE" id="PS50937">
    <property type="entry name" value="HTH_MERR_2"/>
    <property type="match status" value="1"/>
</dbReference>
<keyword evidence="3" id="KW-0804">Transcription</keyword>
<dbReference type="EMBL" id="JWSY01000020">
    <property type="protein sequence ID" value="KIC56768.1"/>
    <property type="molecule type" value="Genomic_DNA"/>
</dbReference>
<evidence type="ECO:0000313" key="6">
    <source>
        <dbReference type="Proteomes" id="UP000031166"/>
    </source>
</evidence>
<proteinExistence type="predicted"/>
<protein>
    <recommendedName>
        <fullName evidence="4">HTH merR-type domain-containing protein</fullName>
    </recommendedName>
</protein>
<dbReference type="PROSITE" id="PS00552">
    <property type="entry name" value="HTH_MERR_1"/>
    <property type="match status" value="1"/>
</dbReference>
<evidence type="ECO:0000256" key="2">
    <source>
        <dbReference type="ARBA" id="ARBA00023125"/>
    </source>
</evidence>
<evidence type="ECO:0000256" key="1">
    <source>
        <dbReference type="ARBA" id="ARBA00023015"/>
    </source>
</evidence>
<dbReference type="PANTHER" id="PTHR30204">
    <property type="entry name" value="REDOX-CYCLING DRUG-SENSING TRANSCRIPTIONAL ACTIVATOR SOXR"/>
    <property type="match status" value="1"/>
</dbReference>
<dbReference type="InterPro" id="IPR009061">
    <property type="entry name" value="DNA-bd_dom_put_sf"/>
</dbReference>
<dbReference type="InterPro" id="IPR015358">
    <property type="entry name" value="Tscrpt_reg_MerR_DNA-bd"/>
</dbReference>
<organism evidence="5 6">
    <name type="scientific">Brevundimonas nasdae</name>
    <dbReference type="NCBI Taxonomy" id="172043"/>
    <lineage>
        <taxon>Bacteria</taxon>
        <taxon>Pseudomonadati</taxon>
        <taxon>Pseudomonadota</taxon>
        <taxon>Alphaproteobacteria</taxon>
        <taxon>Caulobacterales</taxon>
        <taxon>Caulobacteraceae</taxon>
        <taxon>Brevundimonas</taxon>
    </lineage>
</organism>
<dbReference type="Pfam" id="PF09278">
    <property type="entry name" value="MerR-DNA-bind"/>
    <property type="match status" value="1"/>
</dbReference>
<feature type="domain" description="HTH merR-type" evidence="4">
    <location>
        <begin position="1"/>
        <end position="70"/>
    </location>
</feature>
<dbReference type="STRING" id="172043.RM53_11735"/>
<comment type="caution">
    <text evidence="5">The sequence shown here is derived from an EMBL/GenBank/DDBJ whole genome shotgun (WGS) entry which is preliminary data.</text>
</comment>
<dbReference type="PRINTS" id="PR00040">
    <property type="entry name" value="HTHMERR"/>
</dbReference>
<keyword evidence="2" id="KW-0238">DNA-binding</keyword>
<dbReference type="SMART" id="SM00422">
    <property type="entry name" value="HTH_MERR"/>
    <property type="match status" value="1"/>
</dbReference>
<dbReference type="SUPFAM" id="SSF46955">
    <property type="entry name" value="Putative DNA-binding domain"/>
    <property type="match status" value="1"/>
</dbReference>
<keyword evidence="1" id="KW-0805">Transcription regulation</keyword>
<evidence type="ECO:0000259" key="4">
    <source>
        <dbReference type="PROSITE" id="PS50937"/>
    </source>
</evidence>
<dbReference type="PANTHER" id="PTHR30204:SF92">
    <property type="entry name" value="HTH-TYPE TRANSCRIPTIONAL REGULATOR ZNTR"/>
    <property type="match status" value="1"/>
</dbReference>
<dbReference type="InterPro" id="IPR047057">
    <property type="entry name" value="MerR_fam"/>
</dbReference>
<reference evidence="5 6" key="1">
    <citation type="submission" date="2014-12" db="EMBL/GenBank/DDBJ databases">
        <title>Genome sequencing of Brevundimonas nasdae TPW30.</title>
        <authorList>
            <person name="Tan P.W."/>
            <person name="Chan K.-G."/>
        </authorList>
    </citation>
    <scope>NUCLEOTIDE SEQUENCE [LARGE SCALE GENOMIC DNA]</scope>
    <source>
        <strain evidence="5 6">TPW30</strain>
    </source>
</reference>
<gene>
    <name evidence="5" type="ORF">RM53_11735</name>
</gene>
<dbReference type="Pfam" id="PF00376">
    <property type="entry name" value="MerR"/>
    <property type="match status" value="1"/>
</dbReference>
<dbReference type="InterPro" id="IPR000551">
    <property type="entry name" value="MerR-type_HTH_dom"/>
</dbReference>